<keyword evidence="3" id="KW-0010">Activator</keyword>
<dbReference type="InterPro" id="IPR000792">
    <property type="entry name" value="Tscrpt_reg_LuxR_C"/>
</dbReference>
<dbReference type="PROSITE" id="PS50043">
    <property type="entry name" value="HTH_LUXR_2"/>
    <property type="match status" value="1"/>
</dbReference>
<evidence type="ECO:0000256" key="4">
    <source>
        <dbReference type="ARBA" id="ARBA00023163"/>
    </source>
</evidence>
<dbReference type="SUPFAM" id="SSF46894">
    <property type="entry name" value="C-terminal effector domain of the bipartite response regulators"/>
    <property type="match status" value="1"/>
</dbReference>
<dbReference type="EMBL" id="CPYI01000001">
    <property type="protein sequence ID" value="CNE08350.1"/>
    <property type="molecule type" value="Genomic_DNA"/>
</dbReference>
<dbReference type="InterPro" id="IPR013656">
    <property type="entry name" value="PAS_4"/>
</dbReference>
<dbReference type="InterPro" id="IPR016032">
    <property type="entry name" value="Sig_transdc_resp-reg_C-effctor"/>
</dbReference>
<sequence length="229" mass="26673">MNESLYDSLKLLIHFWQLSSEPWGAKDNQSKFIYANDKYKALLALPNKFCVEGRFDGELPAPTAEFQTDFQQHDRKVELLQDRITSIEIHAFDGQTYFQAWFFDKYPLIGKDGVSQGTIFHGRPVDNLLLKNLYKIKIPTSLVFTPPSELFSKREWEVIFYIMQSFTSKEISKKIHLSPRTICNIIQNIYGKINVTSKKQLIEYCYENKINNYIPQSLFEATGSFPLMS</sequence>
<evidence type="ECO:0000313" key="7">
    <source>
        <dbReference type="Proteomes" id="UP000045824"/>
    </source>
</evidence>
<dbReference type="RefSeq" id="WP_050118203.1">
    <property type="nucleotide sequence ID" value="NZ_CAWMAB010000001.1"/>
</dbReference>
<keyword evidence="2" id="KW-0238">DNA-binding</keyword>
<dbReference type="GO" id="GO:0003677">
    <property type="term" value="F:DNA binding"/>
    <property type="evidence" value="ECO:0007669"/>
    <property type="project" value="UniProtKB-KW"/>
</dbReference>
<evidence type="ECO:0000256" key="2">
    <source>
        <dbReference type="ARBA" id="ARBA00023125"/>
    </source>
</evidence>
<dbReference type="PANTHER" id="PTHR44688:SF16">
    <property type="entry name" value="DNA-BINDING TRANSCRIPTIONAL ACTIVATOR DEVR_DOSR"/>
    <property type="match status" value="1"/>
</dbReference>
<dbReference type="CDD" id="cd06170">
    <property type="entry name" value="LuxR_C_like"/>
    <property type="match status" value="1"/>
</dbReference>
<dbReference type="GO" id="GO:0006355">
    <property type="term" value="P:regulation of DNA-templated transcription"/>
    <property type="evidence" value="ECO:0007669"/>
    <property type="project" value="InterPro"/>
</dbReference>
<feature type="domain" description="HTH luxR-type" evidence="5">
    <location>
        <begin position="147"/>
        <end position="209"/>
    </location>
</feature>
<gene>
    <name evidence="6" type="ORF">ERS008491_00373</name>
</gene>
<name>A0A0T9KKE9_YERKR</name>
<dbReference type="InterPro" id="IPR036388">
    <property type="entry name" value="WH-like_DNA-bd_sf"/>
</dbReference>
<keyword evidence="1" id="KW-0805">Transcription regulation</keyword>
<dbReference type="AlphaFoldDB" id="A0A0T9KKE9"/>
<protein>
    <submittedName>
        <fullName evidence="6">LuxR family transcription regulatory protein</fullName>
    </submittedName>
</protein>
<dbReference type="PANTHER" id="PTHR44688">
    <property type="entry name" value="DNA-BINDING TRANSCRIPTIONAL ACTIVATOR DEVR_DOSR"/>
    <property type="match status" value="1"/>
</dbReference>
<evidence type="ECO:0000256" key="1">
    <source>
        <dbReference type="ARBA" id="ARBA00023015"/>
    </source>
</evidence>
<dbReference type="Gene3D" id="1.10.10.10">
    <property type="entry name" value="Winged helix-like DNA-binding domain superfamily/Winged helix DNA-binding domain"/>
    <property type="match status" value="1"/>
</dbReference>
<dbReference type="Pfam" id="PF00196">
    <property type="entry name" value="GerE"/>
    <property type="match status" value="1"/>
</dbReference>
<organism evidence="6 7">
    <name type="scientific">Yersinia kristensenii</name>
    <dbReference type="NCBI Taxonomy" id="28152"/>
    <lineage>
        <taxon>Bacteria</taxon>
        <taxon>Pseudomonadati</taxon>
        <taxon>Pseudomonadota</taxon>
        <taxon>Gammaproteobacteria</taxon>
        <taxon>Enterobacterales</taxon>
        <taxon>Yersiniaceae</taxon>
        <taxon>Yersinia</taxon>
    </lineage>
</organism>
<evidence type="ECO:0000256" key="3">
    <source>
        <dbReference type="ARBA" id="ARBA00023159"/>
    </source>
</evidence>
<reference evidence="6 7" key="1">
    <citation type="submission" date="2015-03" db="EMBL/GenBank/DDBJ databases">
        <authorList>
            <person name="Murphy D."/>
        </authorList>
    </citation>
    <scope>NUCLEOTIDE SEQUENCE [LARGE SCALE GENOMIC DNA]</scope>
    <source>
        <strain evidence="6 7">FCF326</strain>
    </source>
</reference>
<evidence type="ECO:0000313" key="6">
    <source>
        <dbReference type="EMBL" id="CNE08350.1"/>
    </source>
</evidence>
<accession>A0A0T9KKE9</accession>
<dbReference type="Proteomes" id="UP000045824">
    <property type="component" value="Unassembled WGS sequence"/>
</dbReference>
<evidence type="ECO:0000259" key="5">
    <source>
        <dbReference type="PROSITE" id="PS50043"/>
    </source>
</evidence>
<keyword evidence="4" id="KW-0804">Transcription</keyword>
<proteinExistence type="predicted"/>
<dbReference type="SMART" id="SM00421">
    <property type="entry name" value="HTH_LUXR"/>
    <property type="match status" value="1"/>
</dbReference>
<dbReference type="Pfam" id="PF08448">
    <property type="entry name" value="PAS_4"/>
    <property type="match status" value="1"/>
</dbReference>